<dbReference type="Gene3D" id="3.30.450.40">
    <property type="match status" value="1"/>
</dbReference>
<dbReference type="InterPro" id="IPR029016">
    <property type="entry name" value="GAF-like_dom_sf"/>
</dbReference>
<comment type="caution">
    <text evidence="3">The sequence shown here is derived from an EMBL/GenBank/DDBJ whole genome shotgun (WGS) entry which is preliminary data.</text>
</comment>
<evidence type="ECO:0000259" key="2">
    <source>
        <dbReference type="PROSITE" id="PS51078"/>
    </source>
</evidence>
<name>A0A949JNF4_9ACTN</name>
<dbReference type="PANTHER" id="PTHR30136:SF39">
    <property type="entry name" value="TRANSCRIPTIONAL REGULATORY PROTEIN"/>
    <property type="match status" value="1"/>
</dbReference>
<gene>
    <name evidence="3" type="ORF">JGS22_006660</name>
</gene>
<feature type="region of interest" description="Disordered" evidence="1">
    <location>
        <begin position="1"/>
        <end position="44"/>
    </location>
</feature>
<dbReference type="EMBL" id="JAELVF020000001">
    <property type="protein sequence ID" value="MBU7597325.1"/>
    <property type="molecule type" value="Genomic_DNA"/>
</dbReference>
<protein>
    <submittedName>
        <fullName evidence="3">IclR family transcriptional regulator</fullName>
    </submittedName>
</protein>
<dbReference type="InterPro" id="IPR014757">
    <property type="entry name" value="Tscrpt_reg_IclR_C"/>
</dbReference>
<dbReference type="GO" id="GO:0045892">
    <property type="term" value="P:negative regulation of DNA-templated transcription"/>
    <property type="evidence" value="ECO:0007669"/>
    <property type="project" value="TreeGrafter"/>
</dbReference>
<dbReference type="InterPro" id="IPR050707">
    <property type="entry name" value="HTH_MetabolicPath_Reg"/>
</dbReference>
<dbReference type="Proteomes" id="UP000694501">
    <property type="component" value="Unassembled WGS sequence"/>
</dbReference>
<feature type="compositionally biased region" description="Low complexity" evidence="1">
    <location>
        <begin position="12"/>
        <end position="28"/>
    </location>
</feature>
<dbReference type="GO" id="GO:0003700">
    <property type="term" value="F:DNA-binding transcription factor activity"/>
    <property type="evidence" value="ECO:0007669"/>
    <property type="project" value="TreeGrafter"/>
</dbReference>
<evidence type="ECO:0000256" key="1">
    <source>
        <dbReference type="SAM" id="MobiDB-lite"/>
    </source>
</evidence>
<keyword evidence="4" id="KW-1185">Reference proteome</keyword>
<dbReference type="PROSITE" id="PS51078">
    <property type="entry name" value="ICLR_ED"/>
    <property type="match status" value="1"/>
</dbReference>
<sequence length="165" mass="17090">MSPTAATDRAFPAARTGPGAGTRPTAGPYRPVASAGADPTDRADRAPVGTARALTGGAVALVLLAWEEPEEIFAGLRGARFTAAHLSQVRRRGWARGADAMVPGEVAYAVPVRIGAGRVVAALSVSGEPDRMDPVAFRRFGAPVFDAANRLGDLLQQSHPAPVRD</sequence>
<reference evidence="3" key="1">
    <citation type="submission" date="2021-06" db="EMBL/GenBank/DDBJ databases">
        <title>Sequencing of actinobacteria type strains.</title>
        <authorList>
            <person name="Nguyen G.-S."/>
            <person name="Wentzel A."/>
        </authorList>
    </citation>
    <scope>NUCLEOTIDE SEQUENCE</scope>
    <source>
        <strain evidence="3">P38-E01</strain>
    </source>
</reference>
<evidence type="ECO:0000313" key="4">
    <source>
        <dbReference type="Proteomes" id="UP000694501"/>
    </source>
</evidence>
<dbReference type="PANTHER" id="PTHR30136">
    <property type="entry name" value="HELIX-TURN-HELIX TRANSCRIPTIONAL REGULATOR, ICLR FAMILY"/>
    <property type="match status" value="1"/>
</dbReference>
<dbReference type="SUPFAM" id="SSF55781">
    <property type="entry name" value="GAF domain-like"/>
    <property type="match status" value="1"/>
</dbReference>
<feature type="domain" description="IclR-ED" evidence="2">
    <location>
        <begin position="1"/>
        <end position="157"/>
    </location>
</feature>
<dbReference type="Pfam" id="PF01614">
    <property type="entry name" value="IclR_C"/>
    <property type="match status" value="1"/>
</dbReference>
<organism evidence="3 4">
    <name type="scientific">Streptomyces tardus</name>
    <dbReference type="NCBI Taxonomy" id="2780544"/>
    <lineage>
        <taxon>Bacteria</taxon>
        <taxon>Bacillati</taxon>
        <taxon>Actinomycetota</taxon>
        <taxon>Actinomycetes</taxon>
        <taxon>Kitasatosporales</taxon>
        <taxon>Streptomycetaceae</taxon>
        <taxon>Streptomyces</taxon>
    </lineage>
</organism>
<dbReference type="AlphaFoldDB" id="A0A949JNF4"/>
<accession>A0A949JNF4</accession>
<evidence type="ECO:0000313" key="3">
    <source>
        <dbReference type="EMBL" id="MBU7597325.1"/>
    </source>
</evidence>
<dbReference type="GO" id="GO:0003677">
    <property type="term" value="F:DNA binding"/>
    <property type="evidence" value="ECO:0007669"/>
    <property type="project" value="TreeGrafter"/>
</dbReference>
<proteinExistence type="predicted"/>